<name>A0A0N7HI94_9RHOB</name>
<dbReference type="PANTHER" id="PTHR41521:SF4">
    <property type="entry name" value="BLR0684 PROTEIN"/>
    <property type="match status" value="1"/>
</dbReference>
<dbReference type="SUPFAM" id="SSF54909">
    <property type="entry name" value="Dimeric alpha+beta barrel"/>
    <property type="match status" value="1"/>
</dbReference>
<accession>A0A0N7HI94</accession>
<dbReference type="Proteomes" id="UP000064920">
    <property type="component" value="Chromosome"/>
</dbReference>
<sequence>MAFYVIAHTDVVDFVTYRTYAQRAEEILLAYGGRVLVKGTVGQYVQGKGPKFHTILVFPDKAAADACYMCDEYQEILPLSMRSATRDVVMVEGEDLPELFGSDGT</sequence>
<dbReference type="RefSeq" id="WP_062215647.1">
    <property type="nucleotide sequence ID" value="NZ_CP012023.1"/>
</dbReference>
<dbReference type="Gene3D" id="3.30.70.100">
    <property type="match status" value="1"/>
</dbReference>
<proteinExistence type="predicted"/>
<dbReference type="EMBL" id="CP012023">
    <property type="protein sequence ID" value="ALI54589.1"/>
    <property type="molecule type" value="Genomic_DNA"/>
</dbReference>
<keyword evidence="2" id="KW-1185">Reference proteome</keyword>
<protein>
    <submittedName>
        <fullName evidence="1">Uncharacterized protein</fullName>
    </submittedName>
</protein>
<dbReference type="InterPro" id="IPR010753">
    <property type="entry name" value="DUF1330"/>
</dbReference>
<organism evidence="1 2">
    <name type="scientific">Celeribacter marinus</name>
    <dbReference type="NCBI Taxonomy" id="1397108"/>
    <lineage>
        <taxon>Bacteria</taxon>
        <taxon>Pseudomonadati</taxon>
        <taxon>Pseudomonadota</taxon>
        <taxon>Alphaproteobacteria</taxon>
        <taxon>Rhodobacterales</taxon>
        <taxon>Roseobacteraceae</taxon>
        <taxon>Celeribacter</taxon>
    </lineage>
</organism>
<evidence type="ECO:0000313" key="2">
    <source>
        <dbReference type="Proteomes" id="UP000064920"/>
    </source>
</evidence>
<evidence type="ECO:0000313" key="1">
    <source>
        <dbReference type="EMBL" id="ALI54589.1"/>
    </source>
</evidence>
<dbReference type="PANTHER" id="PTHR41521">
    <property type="match status" value="1"/>
</dbReference>
<dbReference type="AlphaFoldDB" id="A0A0N7HI94"/>
<dbReference type="PATRIC" id="fig|1397108.4.peg.667"/>
<dbReference type="InterPro" id="IPR011008">
    <property type="entry name" value="Dimeric_a/b-barrel"/>
</dbReference>
<reference evidence="1 2" key="1">
    <citation type="submission" date="2015-05" db="EMBL/GenBank/DDBJ databases">
        <authorList>
            <person name="Wang D.B."/>
            <person name="Wang M."/>
        </authorList>
    </citation>
    <scope>NUCLEOTIDE SEQUENCE [LARGE SCALE GENOMIC DNA]</scope>
    <source>
        <strain evidence="1 2">IMCC 12053</strain>
    </source>
</reference>
<gene>
    <name evidence="1" type="ORF">IMCC12053_641</name>
</gene>
<dbReference type="KEGG" id="cmar:IMCC12053_641"/>
<dbReference type="STRING" id="1397108.IMCC12053_641"/>
<dbReference type="OrthoDB" id="9806380at2"/>
<dbReference type="Pfam" id="PF07045">
    <property type="entry name" value="DUF1330"/>
    <property type="match status" value="1"/>
</dbReference>